<dbReference type="GO" id="GO:0005524">
    <property type="term" value="F:ATP binding"/>
    <property type="evidence" value="ECO:0007669"/>
    <property type="project" value="UniProtKB-UniRule"/>
</dbReference>
<dbReference type="GO" id="GO:0005737">
    <property type="term" value="C:cytoplasm"/>
    <property type="evidence" value="ECO:0007669"/>
    <property type="project" value="TreeGrafter"/>
</dbReference>
<dbReference type="EMBL" id="JAHDYR010000038">
    <property type="protein sequence ID" value="KAG9392104.1"/>
    <property type="molecule type" value="Genomic_DNA"/>
</dbReference>
<evidence type="ECO:0000313" key="15">
    <source>
        <dbReference type="Proteomes" id="UP000717585"/>
    </source>
</evidence>
<evidence type="ECO:0000256" key="9">
    <source>
        <dbReference type="ARBA" id="ARBA00048679"/>
    </source>
</evidence>
<dbReference type="PROSITE" id="PS50011">
    <property type="entry name" value="PROTEIN_KINASE_DOM"/>
    <property type="match status" value="1"/>
</dbReference>
<evidence type="ECO:0000256" key="5">
    <source>
        <dbReference type="ARBA" id="ARBA00022741"/>
    </source>
</evidence>
<feature type="binding site" evidence="10">
    <location>
        <position position="37"/>
    </location>
    <ligand>
        <name>ATP</name>
        <dbReference type="ChEBI" id="CHEBI:30616"/>
    </ligand>
</feature>
<dbReference type="PANTHER" id="PTHR48012">
    <property type="entry name" value="STERILE20-LIKE KINASE, ISOFORM B-RELATED"/>
    <property type="match status" value="1"/>
</dbReference>
<keyword evidence="3" id="KW-0723">Serine/threonine-protein kinase</keyword>
<dbReference type="SMART" id="SM00220">
    <property type="entry name" value="S_TKc"/>
    <property type="match status" value="1"/>
</dbReference>
<comment type="catalytic activity">
    <reaction evidence="9">
        <text>L-seryl-[protein] + ATP = O-phospho-L-seryl-[protein] + ADP + H(+)</text>
        <dbReference type="Rhea" id="RHEA:17989"/>
        <dbReference type="Rhea" id="RHEA-COMP:9863"/>
        <dbReference type="Rhea" id="RHEA-COMP:11604"/>
        <dbReference type="ChEBI" id="CHEBI:15378"/>
        <dbReference type="ChEBI" id="CHEBI:29999"/>
        <dbReference type="ChEBI" id="CHEBI:30616"/>
        <dbReference type="ChEBI" id="CHEBI:83421"/>
        <dbReference type="ChEBI" id="CHEBI:456216"/>
        <dbReference type="EC" id="2.7.11.1"/>
    </reaction>
</comment>
<dbReference type="EC" id="2.7.11.1" evidence="2"/>
<evidence type="ECO:0000256" key="8">
    <source>
        <dbReference type="ARBA" id="ARBA00047899"/>
    </source>
</evidence>
<keyword evidence="5 10" id="KW-0547">Nucleotide-binding</keyword>
<evidence type="ECO:0000256" key="10">
    <source>
        <dbReference type="PROSITE-ProRule" id="PRU10141"/>
    </source>
</evidence>
<keyword evidence="11" id="KW-0175">Coiled coil</keyword>
<evidence type="ECO:0000256" key="4">
    <source>
        <dbReference type="ARBA" id="ARBA00022679"/>
    </source>
</evidence>
<sequence>MNLNSADFSYLEMVGKGSFGEVWKAMNKRTQEIVAIKNIDLEEADDDIEDIRKEISILSELESDYVTRYYGSFIEGTRLSIVMEYLGGGSVFDIMQQTDISEAYIAIIMREVLSALKYLHSSNKIHRDIKAANLLLSEGGKVKLADFGVSGQITDTMSKRNTFIGTPYWMAPEVISQAGHDVKADIWSLGITAIEMAEGAPPFSEMHPMKALMIIPKPNVDPPRLEDEKRWDRSFHDFLAQCLVKDPERRSSAAELLKHKFIRNAGRLATLQDLVERGQVKSSATTKATPLPASADAVKPEVAWDFDSSDDDGLEPAGTVAQRPTAPLPSIPAMGTVAVRPSAIVNSERDETSDGEADSSSAVMKEVFAPALKAVGTNHPQAAETCDTILGALAALPMGAAELLAAELVTRYGSLSADNRSGRTVRLPSEREMQAAVERAAAGGGESRVDDSVTADINRYLVSRLGK</sequence>
<dbReference type="PANTHER" id="PTHR48012:SF10">
    <property type="entry name" value="FI20177P1"/>
    <property type="match status" value="1"/>
</dbReference>
<evidence type="ECO:0000256" key="12">
    <source>
        <dbReference type="SAM" id="MobiDB-lite"/>
    </source>
</evidence>
<evidence type="ECO:0000259" key="13">
    <source>
        <dbReference type="PROSITE" id="PS50011"/>
    </source>
</evidence>
<dbReference type="InterPro" id="IPR011009">
    <property type="entry name" value="Kinase-like_dom_sf"/>
</dbReference>
<name>A0A8J6B181_9EUKA</name>
<evidence type="ECO:0000256" key="7">
    <source>
        <dbReference type="ARBA" id="ARBA00022840"/>
    </source>
</evidence>
<feature type="domain" description="Protein kinase" evidence="13">
    <location>
        <begin position="8"/>
        <end position="262"/>
    </location>
</feature>
<keyword evidence="4" id="KW-0808">Transferase</keyword>
<dbReference type="SUPFAM" id="SSF56112">
    <property type="entry name" value="Protein kinase-like (PK-like)"/>
    <property type="match status" value="1"/>
</dbReference>
<gene>
    <name evidence="14" type="ORF">J8273_5077</name>
</gene>
<keyword evidence="7 10" id="KW-0067">ATP-binding</keyword>
<reference evidence="14" key="1">
    <citation type="submission" date="2021-05" db="EMBL/GenBank/DDBJ databases">
        <title>A free-living protist that lacks canonical eukaryotic 1 DNA replication and segregation systems.</title>
        <authorList>
            <person name="Salas-Leiva D.E."/>
            <person name="Tromer E.C."/>
            <person name="Curtis B.A."/>
            <person name="Jerlstrom-Hultqvist J."/>
            <person name="Kolisko M."/>
            <person name="Yi Z."/>
            <person name="Salas-Leiva J.S."/>
            <person name="Gallot-Lavallee L."/>
            <person name="Kops G.J.P.L."/>
            <person name="Archibald J.M."/>
            <person name="Simpson A.G.B."/>
            <person name="Roger A.J."/>
        </authorList>
    </citation>
    <scope>NUCLEOTIDE SEQUENCE</scope>
    <source>
        <strain evidence="14">BICM</strain>
    </source>
</reference>
<dbReference type="AlphaFoldDB" id="A0A8J6B181"/>
<protein>
    <recommendedName>
        <fullName evidence="2">non-specific serine/threonine protein kinase</fullName>
        <ecNumber evidence="2">2.7.11.1</ecNumber>
    </recommendedName>
</protein>
<accession>A0A8J6B181</accession>
<organism evidence="14 15">
    <name type="scientific">Carpediemonas membranifera</name>
    <dbReference type="NCBI Taxonomy" id="201153"/>
    <lineage>
        <taxon>Eukaryota</taxon>
        <taxon>Metamonada</taxon>
        <taxon>Carpediemonas-like organisms</taxon>
        <taxon>Carpediemonas</taxon>
    </lineage>
</organism>
<dbReference type="FunFam" id="1.10.510.10:FF:000499">
    <property type="entry name" value="Serine/threonine-protein kinase KIC1"/>
    <property type="match status" value="1"/>
</dbReference>
<evidence type="ECO:0000256" key="6">
    <source>
        <dbReference type="ARBA" id="ARBA00022777"/>
    </source>
</evidence>
<dbReference type="InterPro" id="IPR050629">
    <property type="entry name" value="STE20/SPS1-PAK"/>
</dbReference>
<evidence type="ECO:0000256" key="3">
    <source>
        <dbReference type="ARBA" id="ARBA00022527"/>
    </source>
</evidence>
<evidence type="ECO:0000256" key="2">
    <source>
        <dbReference type="ARBA" id="ARBA00012513"/>
    </source>
</evidence>
<comment type="similarity">
    <text evidence="1">Belongs to the protein kinase superfamily. STE Ser/Thr protein kinase family. STE20 subfamily.</text>
</comment>
<keyword evidence="6 14" id="KW-0418">Kinase</keyword>
<dbReference type="Gene3D" id="1.10.510.10">
    <property type="entry name" value="Transferase(Phosphotransferase) domain 1"/>
    <property type="match status" value="1"/>
</dbReference>
<evidence type="ECO:0000256" key="11">
    <source>
        <dbReference type="SAM" id="Coils"/>
    </source>
</evidence>
<dbReference type="InterPro" id="IPR000719">
    <property type="entry name" value="Prot_kinase_dom"/>
</dbReference>
<dbReference type="CDD" id="cd06609">
    <property type="entry name" value="STKc_MST3_like"/>
    <property type="match status" value="1"/>
</dbReference>
<proteinExistence type="inferred from homology"/>
<feature type="coiled-coil region" evidence="11">
    <location>
        <begin position="34"/>
        <end position="61"/>
    </location>
</feature>
<comment type="catalytic activity">
    <reaction evidence="8">
        <text>L-threonyl-[protein] + ATP = O-phospho-L-threonyl-[protein] + ADP + H(+)</text>
        <dbReference type="Rhea" id="RHEA:46608"/>
        <dbReference type="Rhea" id="RHEA-COMP:11060"/>
        <dbReference type="Rhea" id="RHEA-COMP:11605"/>
        <dbReference type="ChEBI" id="CHEBI:15378"/>
        <dbReference type="ChEBI" id="CHEBI:30013"/>
        <dbReference type="ChEBI" id="CHEBI:30616"/>
        <dbReference type="ChEBI" id="CHEBI:61977"/>
        <dbReference type="ChEBI" id="CHEBI:456216"/>
        <dbReference type="EC" id="2.7.11.1"/>
    </reaction>
</comment>
<comment type="caution">
    <text evidence="14">The sequence shown here is derived from an EMBL/GenBank/DDBJ whole genome shotgun (WGS) entry which is preliminary data.</text>
</comment>
<dbReference type="InterPro" id="IPR017441">
    <property type="entry name" value="Protein_kinase_ATP_BS"/>
</dbReference>
<evidence type="ECO:0000313" key="14">
    <source>
        <dbReference type="EMBL" id="KAG9392104.1"/>
    </source>
</evidence>
<dbReference type="PROSITE" id="PS00107">
    <property type="entry name" value="PROTEIN_KINASE_ATP"/>
    <property type="match status" value="1"/>
</dbReference>
<feature type="region of interest" description="Disordered" evidence="12">
    <location>
        <begin position="308"/>
        <end position="333"/>
    </location>
</feature>
<dbReference type="GO" id="GO:0004674">
    <property type="term" value="F:protein serine/threonine kinase activity"/>
    <property type="evidence" value="ECO:0007669"/>
    <property type="project" value="UniProtKB-KW"/>
</dbReference>
<evidence type="ECO:0000256" key="1">
    <source>
        <dbReference type="ARBA" id="ARBA00008874"/>
    </source>
</evidence>
<keyword evidence="15" id="KW-1185">Reference proteome</keyword>
<dbReference type="OrthoDB" id="248923at2759"/>
<dbReference type="Proteomes" id="UP000717585">
    <property type="component" value="Unassembled WGS sequence"/>
</dbReference>
<dbReference type="Pfam" id="PF00069">
    <property type="entry name" value="Pkinase"/>
    <property type="match status" value="1"/>
</dbReference>